<protein>
    <recommendedName>
        <fullName evidence="3">DUF1643 domain-containing protein</fullName>
    </recommendedName>
</protein>
<evidence type="ECO:0008006" key="3">
    <source>
        <dbReference type="Google" id="ProtNLM"/>
    </source>
</evidence>
<dbReference type="AlphaFoldDB" id="A0A4Y3TXL8"/>
<keyword evidence="2" id="KW-1185">Reference proteome</keyword>
<gene>
    <name evidence="1" type="ORF">APE01nite_23110</name>
</gene>
<comment type="caution">
    <text evidence="1">The sequence shown here is derived from an EMBL/GenBank/DDBJ whole genome shotgun (WGS) entry which is preliminary data.</text>
</comment>
<dbReference type="OrthoDB" id="9807577at2"/>
<sequence>MKDLFEGHHVGSSRPLKLSDDVVSTATYGGPDKCYRYTLRRVWDPACPLLMWLMMNPSVATELGDDRTVAKCQRYARAWGYGGILVGNTFAYRCTDQARLLETPDPVGPGNDAALLEMAREADKVIAAYGSPHHQVLRARGPEVVHMLQTHGIAVYALRLSTSGRPCHPLYLPASLTPVLLSGPVS</sequence>
<dbReference type="RefSeq" id="WP_141377731.1">
    <property type="nucleotide sequence ID" value="NZ_BAPL01000026.1"/>
</dbReference>
<organism evidence="1 2">
    <name type="scientific">Acetobacter peroxydans</name>
    <dbReference type="NCBI Taxonomy" id="104098"/>
    <lineage>
        <taxon>Bacteria</taxon>
        <taxon>Pseudomonadati</taxon>
        <taxon>Pseudomonadota</taxon>
        <taxon>Alphaproteobacteria</taxon>
        <taxon>Acetobacterales</taxon>
        <taxon>Acetobacteraceae</taxon>
        <taxon>Acetobacter</taxon>
    </lineage>
</organism>
<dbReference type="Proteomes" id="UP000317730">
    <property type="component" value="Unassembled WGS sequence"/>
</dbReference>
<dbReference type="EMBL" id="BJMV01000016">
    <property type="protein sequence ID" value="GEB86514.1"/>
    <property type="molecule type" value="Genomic_DNA"/>
</dbReference>
<dbReference type="InterPro" id="IPR012441">
    <property type="entry name" value="DUF1643"/>
</dbReference>
<accession>A0A4Y3TXL8</accession>
<evidence type="ECO:0000313" key="2">
    <source>
        <dbReference type="Proteomes" id="UP000317730"/>
    </source>
</evidence>
<reference evidence="1 2" key="1">
    <citation type="submission" date="2019-06" db="EMBL/GenBank/DDBJ databases">
        <title>Whole genome shotgun sequence of Acetobacter peroxydans NBRC 13755.</title>
        <authorList>
            <person name="Hosoyama A."/>
            <person name="Uohara A."/>
            <person name="Ohji S."/>
            <person name="Ichikawa N."/>
        </authorList>
    </citation>
    <scope>NUCLEOTIDE SEQUENCE [LARGE SCALE GENOMIC DNA]</scope>
    <source>
        <strain evidence="1 2">NBRC 13755</strain>
    </source>
</reference>
<evidence type="ECO:0000313" key="1">
    <source>
        <dbReference type="EMBL" id="GEB86514.1"/>
    </source>
</evidence>
<dbReference type="Pfam" id="PF07799">
    <property type="entry name" value="DUF1643"/>
    <property type="match status" value="1"/>
</dbReference>
<name>A0A4Y3TXL8_9PROT</name>
<proteinExistence type="predicted"/>